<dbReference type="EMBL" id="PUHQ01000004">
    <property type="protein sequence ID" value="KAG0666586.1"/>
    <property type="molecule type" value="Genomic_DNA"/>
</dbReference>
<evidence type="ECO:0000313" key="9">
    <source>
        <dbReference type="Proteomes" id="UP000777482"/>
    </source>
</evidence>
<proteinExistence type="inferred from homology"/>
<evidence type="ECO:0000256" key="3">
    <source>
        <dbReference type="ARBA" id="ARBA00022741"/>
    </source>
</evidence>
<dbReference type="GO" id="GO:0030729">
    <property type="term" value="F:acetoacetate-CoA ligase activity"/>
    <property type="evidence" value="ECO:0007669"/>
    <property type="project" value="InterPro"/>
</dbReference>
<dbReference type="Gene3D" id="3.30.300.30">
    <property type="match status" value="1"/>
</dbReference>
<evidence type="ECO:0000256" key="4">
    <source>
        <dbReference type="ARBA" id="ARBA00022840"/>
    </source>
</evidence>
<protein>
    <recommendedName>
        <fullName evidence="7">AMP-dependent synthetase/ligase domain-containing protein</fullName>
    </recommendedName>
</protein>
<feature type="transmembrane region" description="Helical" evidence="6">
    <location>
        <begin position="130"/>
        <end position="152"/>
    </location>
</feature>
<reference evidence="8 9" key="1">
    <citation type="submission" date="2020-11" db="EMBL/GenBank/DDBJ databases">
        <title>Kefir isolates.</title>
        <authorList>
            <person name="Marcisauskas S."/>
            <person name="Kim Y."/>
            <person name="Blasche S."/>
        </authorList>
    </citation>
    <scope>NUCLEOTIDE SEQUENCE [LARGE SCALE GENOMIC DNA]</scope>
    <source>
        <strain evidence="8 9">KR</strain>
    </source>
</reference>
<dbReference type="SUPFAM" id="SSF56801">
    <property type="entry name" value="Acetyl-CoA synthetase-like"/>
    <property type="match status" value="1"/>
</dbReference>
<keyword evidence="6" id="KW-0812">Transmembrane</keyword>
<evidence type="ECO:0000256" key="1">
    <source>
        <dbReference type="ARBA" id="ARBA00006432"/>
    </source>
</evidence>
<dbReference type="Pfam" id="PF09531">
    <property type="entry name" value="Ndc1_Nup"/>
    <property type="match status" value="1"/>
</dbReference>
<evidence type="ECO:0000259" key="7">
    <source>
        <dbReference type="Pfam" id="PF00501"/>
    </source>
</evidence>
<evidence type="ECO:0000256" key="5">
    <source>
        <dbReference type="SAM" id="MobiDB-lite"/>
    </source>
</evidence>
<keyword evidence="9" id="KW-1185">Reference proteome</keyword>
<evidence type="ECO:0000256" key="6">
    <source>
        <dbReference type="SAM" id="Phobius"/>
    </source>
</evidence>
<evidence type="ECO:0000256" key="2">
    <source>
        <dbReference type="ARBA" id="ARBA00022598"/>
    </source>
</evidence>
<dbReference type="NCBIfam" id="TIGR01217">
    <property type="entry name" value="ac_ac_CoA_syn"/>
    <property type="match status" value="1"/>
</dbReference>
<keyword evidence="3" id="KW-0547">Nucleotide-binding</keyword>
<dbReference type="InterPro" id="IPR019049">
    <property type="entry name" value="Nucleoporin_prot_Ndc1/Nup"/>
</dbReference>
<dbReference type="PANTHER" id="PTHR42921:SF1">
    <property type="entry name" value="ACETOACETYL-COA SYNTHETASE"/>
    <property type="match status" value="1"/>
</dbReference>
<dbReference type="PANTHER" id="PTHR42921">
    <property type="entry name" value="ACETOACETYL-COA SYNTHETASE"/>
    <property type="match status" value="1"/>
</dbReference>
<keyword evidence="4" id="KW-0067">ATP-binding</keyword>
<keyword evidence="2" id="KW-0436">Ligase</keyword>
<keyword evidence="6" id="KW-0472">Membrane</keyword>
<comment type="similarity">
    <text evidence="1">Belongs to the ATP-dependent AMP-binding enzyme family.</text>
</comment>
<dbReference type="InterPro" id="IPR045851">
    <property type="entry name" value="AMP-bd_C_sf"/>
</dbReference>
<dbReference type="InterPro" id="IPR000873">
    <property type="entry name" value="AMP-dep_synth/lig_dom"/>
</dbReference>
<dbReference type="NCBIfam" id="NF002937">
    <property type="entry name" value="PRK03584.1"/>
    <property type="match status" value="1"/>
</dbReference>
<dbReference type="GO" id="GO:0006629">
    <property type="term" value="P:lipid metabolic process"/>
    <property type="evidence" value="ECO:0007669"/>
    <property type="project" value="InterPro"/>
</dbReference>
<dbReference type="InterPro" id="IPR020845">
    <property type="entry name" value="AMP-binding_CS"/>
</dbReference>
<sequence length="1399" mass="154536">MSAFAPANTAQTGAPPTQSTFDLLHSTFVSSSSAPSQEYERLCKVVLQRRLRNLFGLSAIAAASALAIAIFDPRGLPSSLFNVVPIVLFAPIAFLGTLPVLVLRKQTITTVRPPLPTLFARLSQLQKRSITLPIFVAYLLSAVTLHFAYIWAASWASRDARLGWFFFHQGRDAWQLNERRLVLSLFHLSLAAWATVKHVLEDRSQVEFDDDSDLTIPARLAARGRTRVAAAIRSASSAWMLFWSGYALFRRPVLRFFLAHVLPVWSRSNMYAMMRHNGSYSVTLAARAFSSALLIFLVFESTHVLFEVYATQPMTVSQFGSKPNQVLLSGLRSADPYYQQFAFIELSTLTLRDASRREAIYKDVKPGSATGGAWEEISRECLLLLGTELQRVKGRGRLPDTSASSTQSTQTGAAAPAPSQQHATNRAAVMAGNVFQPTRATLFDKLAAAASNSSAAGTGSATAVQTVARRTVESTTGQQAQQAISTALSAAGSAVSRVPSILQTSSLVPTTVAHAAKSVEQAALTAPPASSVVDVVGTEHSVAHFVPGFLRAGIFEIAIEYRVKNCIKRRHEIVCAVQALSNLICASLTEDPYGFTQRDIPKVLEAFVRFLSALKSLSADLEAAADAVAGGQDEKDRARGMVEKEVGEVEDALRAGTKAILTEFAEYLGEFTHRSQIDISSRSPRSPTPSRSHRLPHFEFYGCPITMPSTRTLFWVPKAQDIEEAADTKFRHYINKKHGRSLRDYDELHAYSLENLNRFWTDAWEYTGVIGDRTDEKILFDDSQPMETVNRQLIRAKLNYAENMLLAHPNARSNKRALMAFIEPASKSAADLDACLTRSLTFEELYQQVRLVAHTLRTKYDIKAGDRVATFSPSNAEAVILCLAALSLGAVWSSCPAEFGVTATLERLEQIEPKVILSADTYRYNGKTVPIFPKLQDILAKLPSVKNVIVVGQLYSDREPREKFPAPQHSQKWWTWNEMVKQGAGAPAEINFERVDAMTPVWILYSSGTTGKPKAIVHSVGGMVLSQKTVQMMHNNTRPDDTQLTFTTLGWMMWNHMLSTLGCGACMAAYDGSPFAPSPSTIWAIAERFKITILGLSPRYLQTLETGGYVPNKEFDLRHVRQIQLAGSVLKPELYDWMRDYIHKDVWVNNGTGGTDICGLFIGAVRSKAIYHAELTCIALGMDLQAWDDDGNPVYDQQGEMVITKPFPNMPVGFWGPGGEQRYHEAYYEAFPQKKPAVWTHGDWVEVHSLTNGVTVFGRSDGVLNPAGVRFGSAEIYSVVEKIEEVEDCLAIGQKLHDGDERFILFVKPMKAPLAPSVVEKIKLAIRSNLSTRHVPAKVIELAKIPYTTNGKRLEVPAKKLVNGIPYEKLNLSSAEDPECLRVFVRHPELVLEAIKAKL</sequence>
<feature type="transmembrane region" description="Helical" evidence="6">
    <location>
        <begin position="83"/>
        <end position="103"/>
    </location>
</feature>
<dbReference type="InterPro" id="IPR005914">
    <property type="entry name" value="Acac_CoA_synth"/>
</dbReference>
<feature type="transmembrane region" description="Helical" evidence="6">
    <location>
        <begin position="54"/>
        <end position="71"/>
    </location>
</feature>
<gene>
    <name evidence="8" type="ORF">C6P46_004252</name>
</gene>
<dbReference type="OrthoDB" id="10253869at2759"/>
<dbReference type="Pfam" id="PF00501">
    <property type="entry name" value="AMP-binding"/>
    <property type="match status" value="1"/>
</dbReference>
<evidence type="ECO:0000313" key="8">
    <source>
        <dbReference type="EMBL" id="KAG0666586.1"/>
    </source>
</evidence>
<dbReference type="Proteomes" id="UP000777482">
    <property type="component" value="Unassembled WGS sequence"/>
</dbReference>
<name>A0A9P6W756_RHOMI</name>
<feature type="region of interest" description="Disordered" evidence="5">
    <location>
        <begin position="396"/>
        <end position="424"/>
    </location>
</feature>
<accession>A0A9P6W756</accession>
<comment type="caution">
    <text evidence="8">The sequence shown here is derived from an EMBL/GenBank/DDBJ whole genome shotgun (WGS) entry which is preliminary data.</text>
</comment>
<dbReference type="GO" id="GO:0005524">
    <property type="term" value="F:ATP binding"/>
    <property type="evidence" value="ECO:0007669"/>
    <property type="project" value="UniProtKB-KW"/>
</dbReference>
<organism evidence="8 9">
    <name type="scientific">Rhodotorula mucilaginosa</name>
    <name type="common">Yeast</name>
    <name type="synonym">Rhodotorula rubra</name>
    <dbReference type="NCBI Taxonomy" id="5537"/>
    <lineage>
        <taxon>Eukaryota</taxon>
        <taxon>Fungi</taxon>
        <taxon>Dikarya</taxon>
        <taxon>Basidiomycota</taxon>
        <taxon>Pucciniomycotina</taxon>
        <taxon>Microbotryomycetes</taxon>
        <taxon>Sporidiobolales</taxon>
        <taxon>Sporidiobolaceae</taxon>
        <taxon>Rhodotorula</taxon>
    </lineage>
</organism>
<feature type="domain" description="AMP-dependent synthetase/ligase" evidence="7">
    <location>
        <begin position="837"/>
        <end position="1206"/>
    </location>
</feature>
<feature type="compositionally biased region" description="Low complexity" evidence="5">
    <location>
        <begin position="401"/>
        <end position="421"/>
    </location>
</feature>
<dbReference type="InterPro" id="IPR042099">
    <property type="entry name" value="ANL_N_sf"/>
</dbReference>
<keyword evidence="6" id="KW-1133">Transmembrane helix</keyword>
<dbReference type="PROSITE" id="PS00455">
    <property type="entry name" value="AMP_BINDING"/>
    <property type="match status" value="1"/>
</dbReference>
<dbReference type="Gene3D" id="3.40.50.12780">
    <property type="entry name" value="N-terminal domain of ligase-like"/>
    <property type="match status" value="1"/>
</dbReference>